<name>A0A2S5CGC4_9GAMM</name>
<dbReference type="AlphaFoldDB" id="A0A2S5CGC4"/>
<dbReference type="Proteomes" id="UP000237423">
    <property type="component" value="Unassembled WGS sequence"/>
</dbReference>
<evidence type="ECO:0000313" key="1">
    <source>
        <dbReference type="EMBL" id="POZ49860.1"/>
    </source>
</evidence>
<evidence type="ECO:0000313" key="2">
    <source>
        <dbReference type="Proteomes" id="UP000237423"/>
    </source>
</evidence>
<reference evidence="1 2" key="1">
    <citation type="submission" date="2017-11" db="EMBL/GenBank/DDBJ databases">
        <title>Draft Genome Sequence of Methylobacter psychrotolerans Sph1T, an Obligate Methanotroph from Low-Temperature Environments.</title>
        <authorList>
            <person name="Oshkin I.Y."/>
            <person name="Miroshnikov K."/>
            <person name="Belova S.E."/>
            <person name="Korzhenkov A."/>
            <person name="Toshchakov S.V."/>
            <person name="Dedysh S.N."/>
        </authorList>
    </citation>
    <scope>NUCLEOTIDE SEQUENCE [LARGE SCALE GENOMIC DNA]</scope>
    <source>
        <strain evidence="1 2">Sph1</strain>
    </source>
</reference>
<dbReference type="RefSeq" id="WP_103975793.1">
    <property type="nucleotide sequence ID" value="NZ_PGFZ01000021.1"/>
</dbReference>
<gene>
    <name evidence="1" type="ORF">AADEFJLK_04376</name>
</gene>
<protein>
    <submittedName>
        <fullName evidence="1">Uncharacterized protein</fullName>
    </submittedName>
</protein>
<comment type="caution">
    <text evidence="1">The sequence shown here is derived from an EMBL/GenBank/DDBJ whole genome shotgun (WGS) entry which is preliminary data.</text>
</comment>
<sequence>MNNTDTGNYTACKRGYKVADTHGKIHYAVKAVARSCLAATLAVTAVAALPLVTGSWGGGAAMADSRPRPPLTLTVSSPTTAKVGVPLEGINVHLVNPSLALRDSRLRLIVHDGMERSVGPDDIKIDVLENNQWQPILVELIDEGVIGAIGAPGEVHNDPHKGGGFSIGNKANSTWQLRVTFRSSGHYTMVMSVSPDNGETQLAQPVVLNLEAL</sequence>
<accession>A0A2S5CGC4</accession>
<proteinExistence type="predicted"/>
<dbReference type="EMBL" id="PGFZ01000021">
    <property type="protein sequence ID" value="POZ49860.1"/>
    <property type="molecule type" value="Genomic_DNA"/>
</dbReference>
<organism evidence="1 2">
    <name type="scientific">Methylovulum psychrotolerans</name>
    <dbReference type="NCBI Taxonomy" id="1704499"/>
    <lineage>
        <taxon>Bacteria</taxon>
        <taxon>Pseudomonadati</taxon>
        <taxon>Pseudomonadota</taxon>
        <taxon>Gammaproteobacteria</taxon>
        <taxon>Methylococcales</taxon>
        <taxon>Methylococcaceae</taxon>
        <taxon>Methylovulum</taxon>
    </lineage>
</organism>